<dbReference type="GO" id="GO:0003677">
    <property type="term" value="F:DNA binding"/>
    <property type="evidence" value="ECO:0007669"/>
    <property type="project" value="UniProtKB-KW"/>
</dbReference>
<dbReference type="PROSITE" id="PS50937">
    <property type="entry name" value="HTH_MERR_2"/>
    <property type="match status" value="1"/>
</dbReference>
<dbReference type="EMBL" id="BAFE01000062">
    <property type="protein sequence ID" value="GAB48896.1"/>
    <property type="molecule type" value="Genomic_DNA"/>
</dbReference>
<dbReference type="SUPFAM" id="SSF46955">
    <property type="entry name" value="Putative DNA-binding domain"/>
    <property type="match status" value="1"/>
</dbReference>
<protein>
    <submittedName>
        <fullName evidence="4">Putative MerR family transcriptional regulator</fullName>
    </submittedName>
</protein>
<dbReference type="SMART" id="SM00422">
    <property type="entry name" value="HTH_MERR"/>
    <property type="match status" value="1"/>
</dbReference>
<dbReference type="InterPro" id="IPR009061">
    <property type="entry name" value="DNA-bd_dom_put_sf"/>
</dbReference>
<dbReference type="PRINTS" id="PR00040">
    <property type="entry name" value="HTHMERR"/>
</dbReference>
<dbReference type="PROSITE" id="PS00552">
    <property type="entry name" value="HTH_MERR_1"/>
    <property type="match status" value="1"/>
</dbReference>
<evidence type="ECO:0000313" key="4">
    <source>
        <dbReference type="EMBL" id="GAB48896.1"/>
    </source>
</evidence>
<dbReference type="PANTHER" id="PTHR30204:SF93">
    <property type="entry name" value="HTH MERR-TYPE DOMAIN-CONTAINING PROTEIN"/>
    <property type="match status" value="1"/>
</dbReference>
<dbReference type="STRING" id="1089455.MOPEL_084_00310"/>
<evidence type="ECO:0000256" key="1">
    <source>
        <dbReference type="ARBA" id="ARBA00023125"/>
    </source>
</evidence>
<evidence type="ECO:0000256" key="2">
    <source>
        <dbReference type="SAM" id="MobiDB-lite"/>
    </source>
</evidence>
<gene>
    <name evidence="4" type="ORF">MOPEL_084_00310</name>
</gene>
<dbReference type="Proteomes" id="UP000004367">
    <property type="component" value="Unassembled WGS sequence"/>
</dbReference>
<feature type="region of interest" description="Disordered" evidence="2">
    <location>
        <begin position="1"/>
        <end position="34"/>
    </location>
</feature>
<evidence type="ECO:0000313" key="5">
    <source>
        <dbReference type="Proteomes" id="UP000004367"/>
    </source>
</evidence>
<keyword evidence="5" id="KW-1185">Reference proteome</keyword>
<keyword evidence="1" id="KW-0238">DNA-binding</keyword>
<feature type="domain" description="HTH merR-type" evidence="3">
    <location>
        <begin position="42"/>
        <end position="111"/>
    </location>
</feature>
<dbReference type="InterPro" id="IPR047057">
    <property type="entry name" value="MerR_fam"/>
</dbReference>
<name>H5UT38_9MICO</name>
<comment type="caution">
    <text evidence="4">The sequence shown here is derived from an EMBL/GenBank/DDBJ whole genome shotgun (WGS) entry which is preliminary data.</text>
</comment>
<dbReference type="PANTHER" id="PTHR30204">
    <property type="entry name" value="REDOX-CYCLING DRUG-SENSING TRANSCRIPTIONAL ACTIVATOR SOXR"/>
    <property type="match status" value="1"/>
</dbReference>
<dbReference type="GO" id="GO:0003700">
    <property type="term" value="F:DNA-binding transcription factor activity"/>
    <property type="evidence" value="ECO:0007669"/>
    <property type="project" value="InterPro"/>
</dbReference>
<dbReference type="Gene3D" id="1.10.1660.10">
    <property type="match status" value="1"/>
</dbReference>
<organism evidence="4 5">
    <name type="scientific">Mobilicoccus pelagius NBRC 104925</name>
    <dbReference type="NCBI Taxonomy" id="1089455"/>
    <lineage>
        <taxon>Bacteria</taxon>
        <taxon>Bacillati</taxon>
        <taxon>Actinomycetota</taxon>
        <taxon>Actinomycetes</taxon>
        <taxon>Micrococcales</taxon>
        <taxon>Dermatophilaceae</taxon>
        <taxon>Mobilicoccus</taxon>
    </lineage>
</organism>
<dbReference type="InterPro" id="IPR000551">
    <property type="entry name" value="MerR-type_HTH_dom"/>
</dbReference>
<accession>H5UT38</accession>
<sequence length="170" mass="18991">MKSEERAGTSKGTTPRHTPGYVTPPERGLAGAEMRDVDPVPRFRIGEVAARIGLSLRSIRYYEETGLITPSARTSGGFRMYSEVDVQRLLTIMQMKPLGFTLERMREILADLDVLRDPDGTDEARREAHSRLDDLNSEMHAALVDLAQQLEIATQFTSRLDDELAEFPGA</sequence>
<dbReference type="Pfam" id="PF13411">
    <property type="entry name" value="MerR_1"/>
    <property type="match status" value="1"/>
</dbReference>
<dbReference type="RefSeq" id="WP_009482794.1">
    <property type="nucleotide sequence ID" value="NZ_BAFE01000062.1"/>
</dbReference>
<dbReference type="AlphaFoldDB" id="H5UT38"/>
<proteinExistence type="predicted"/>
<reference evidence="4 5" key="1">
    <citation type="submission" date="2012-02" db="EMBL/GenBank/DDBJ databases">
        <title>Whole genome shotgun sequence of Mobilicoccus pelagius NBRC 104925.</title>
        <authorList>
            <person name="Yoshida Y."/>
            <person name="Hosoyama A."/>
            <person name="Tsuchikane K."/>
            <person name="Katsumata H."/>
            <person name="Yamazaki S."/>
            <person name="Fujita N."/>
        </authorList>
    </citation>
    <scope>NUCLEOTIDE SEQUENCE [LARGE SCALE GENOMIC DNA]</scope>
    <source>
        <strain evidence="4 5">NBRC 104925</strain>
    </source>
</reference>
<dbReference type="eggNOG" id="COG0789">
    <property type="taxonomic scope" value="Bacteria"/>
</dbReference>
<evidence type="ECO:0000259" key="3">
    <source>
        <dbReference type="PROSITE" id="PS50937"/>
    </source>
</evidence>